<dbReference type="RefSeq" id="WP_081454837.1">
    <property type="nucleotide sequence ID" value="NZ_CP085926.1"/>
</dbReference>
<dbReference type="GeneID" id="97997444"/>
<protein>
    <recommendedName>
        <fullName evidence="3">Lipoprotein</fullName>
    </recommendedName>
</protein>
<reference evidence="1 2" key="1">
    <citation type="submission" date="2017-09" db="EMBL/GenBank/DDBJ databases">
        <title>Bacterial strain isolated from the female urinary microbiota.</title>
        <authorList>
            <person name="Thomas-White K."/>
            <person name="Kumar N."/>
            <person name="Forster S."/>
            <person name="Putonti C."/>
            <person name="Lawley T."/>
            <person name="Wolfe A.J."/>
        </authorList>
    </citation>
    <scope>NUCLEOTIDE SEQUENCE [LARGE SCALE GENOMIC DNA]</scope>
    <source>
        <strain evidence="1 2">UMB0536</strain>
    </source>
</reference>
<name>A0A2N6QR53_9BACT</name>
<organism evidence="1 2">
    <name type="scientific">Hoylesella buccalis</name>
    <dbReference type="NCBI Taxonomy" id="28127"/>
    <lineage>
        <taxon>Bacteria</taxon>
        <taxon>Pseudomonadati</taxon>
        <taxon>Bacteroidota</taxon>
        <taxon>Bacteroidia</taxon>
        <taxon>Bacteroidales</taxon>
        <taxon>Prevotellaceae</taxon>
        <taxon>Hoylesella</taxon>
    </lineage>
</organism>
<dbReference type="AlphaFoldDB" id="A0A2N6QR53"/>
<dbReference type="EMBL" id="PNGJ01000004">
    <property type="protein sequence ID" value="PMC24265.1"/>
    <property type="molecule type" value="Genomic_DNA"/>
</dbReference>
<comment type="caution">
    <text evidence="1">The sequence shown here is derived from an EMBL/GenBank/DDBJ whole genome shotgun (WGS) entry which is preliminary data.</text>
</comment>
<accession>A0A2N6QR53</accession>
<sequence length="297" mass="33852">MKFLESSHLLYVTVVAIALVISSCNSETDIPENTHNLPETVTRDFRNRCGDTTIDDVYTGNDFYRHTDQQETFIFSSDKAGNEYVVVYLNNVWNRTIKTLPAIDQLPYKVLQRLLQENPEARKNEFCEIKEMSQTFINDKYYILCYLQDTPTEKNLVHTLVIGSDGTILKSCKYMLNLPVNARPLSTDIDWISKRYSGAVTLGYVNDLGSDNYLVIHNGVLKSVLFKTSNIDTKWKETTYALPKGATVPNNILESLHTTHAGFTYTEVMCVENPSGNYYLFIDGTKPNRLGYYVEAI</sequence>
<gene>
    <name evidence="1" type="ORF">CJ231_05970</name>
</gene>
<dbReference type="Proteomes" id="UP000235564">
    <property type="component" value="Unassembled WGS sequence"/>
</dbReference>
<dbReference type="OrthoDB" id="1068296at2"/>
<evidence type="ECO:0000313" key="1">
    <source>
        <dbReference type="EMBL" id="PMC24265.1"/>
    </source>
</evidence>
<dbReference type="PROSITE" id="PS51257">
    <property type="entry name" value="PROKAR_LIPOPROTEIN"/>
    <property type="match status" value="1"/>
</dbReference>
<evidence type="ECO:0008006" key="3">
    <source>
        <dbReference type="Google" id="ProtNLM"/>
    </source>
</evidence>
<proteinExistence type="predicted"/>
<evidence type="ECO:0000313" key="2">
    <source>
        <dbReference type="Proteomes" id="UP000235564"/>
    </source>
</evidence>